<accession>A0A430AVB8</accession>
<dbReference type="GO" id="GO:0007165">
    <property type="term" value="P:signal transduction"/>
    <property type="evidence" value="ECO:0007669"/>
    <property type="project" value="UniProtKB-KW"/>
</dbReference>
<name>A0A430AVB8_9ENTE</name>
<feature type="transmembrane region" description="Helical" evidence="4">
    <location>
        <begin position="304"/>
        <end position="326"/>
    </location>
</feature>
<dbReference type="Gene3D" id="1.10.287.950">
    <property type="entry name" value="Methyl-accepting chemotaxis protein"/>
    <property type="match status" value="1"/>
</dbReference>
<keyword evidence="4" id="KW-0472">Membrane</keyword>
<reference evidence="7 8" key="1">
    <citation type="submission" date="2017-05" db="EMBL/GenBank/DDBJ databases">
        <title>Vagococcus spp. assemblies.</title>
        <authorList>
            <person name="Gulvik C.A."/>
        </authorList>
    </citation>
    <scope>NUCLEOTIDE SEQUENCE [LARGE SCALE GENOMIC DNA]</scope>
    <source>
        <strain evidence="7 8">SS1714</strain>
    </source>
</reference>
<gene>
    <name evidence="7" type="ORF">CBF28_11535</name>
</gene>
<keyword evidence="4" id="KW-1133">Transmembrane helix</keyword>
<dbReference type="SMART" id="SM00283">
    <property type="entry name" value="MA"/>
    <property type="match status" value="1"/>
</dbReference>
<feature type="domain" description="HAMP" evidence="6">
    <location>
        <begin position="328"/>
        <end position="383"/>
    </location>
</feature>
<dbReference type="SUPFAM" id="SSF103190">
    <property type="entry name" value="Sensory domain-like"/>
    <property type="match status" value="1"/>
</dbReference>
<evidence type="ECO:0000256" key="3">
    <source>
        <dbReference type="PROSITE-ProRule" id="PRU00284"/>
    </source>
</evidence>
<keyword evidence="8" id="KW-1185">Reference proteome</keyword>
<dbReference type="InterPro" id="IPR029151">
    <property type="entry name" value="Sensor-like_sf"/>
</dbReference>
<dbReference type="Proteomes" id="UP000288028">
    <property type="component" value="Unassembled WGS sequence"/>
</dbReference>
<dbReference type="PROSITE" id="PS50885">
    <property type="entry name" value="HAMP"/>
    <property type="match status" value="1"/>
</dbReference>
<dbReference type="CDD" id="cd12913">
    <property type="entry name" value="PDC1_MCP_like"/>
    <property type="match status" value="1"/>
</dbReference>
<evidence type="ECO:0008006" key="9">
    <source>
        <dbReference type="Google" id="ProtNLM"/>
    </source>
</evidence>
<keyword evidence="1 3" id="KW-0807">Transducer</keyword>
<evidence type="ECO:0000256" key="1">
    <source>
        <dbReference type="ARBA" id="ARBA00023224"/>
    </source>
</evidence>
<dbReference type="Pfam" id="PF00015">
    <property type="entry name" value="MCPsignal"/>
    <property type="match status" value="1"/>
</dbReference>
<sequence length="688" mass="76099">MLRMNFQFKRLASEIVSTVIPIVVLLLIIISGTGYFFSKSMVEHEINKGMDLVVSDSTTTINNMLIVQESIAKSTAKMIEENSQKMTEKEYQTLLTKQVSHQPETFAMGVWFEPADYQAHKNLAPYVFKGSDGVQFNRNYQEEKSTNWETEWYQLGKSKKEGGWTAPYLDKTANKSMVTFAYPMYKNESELLGVITVDVDLSSIQKLVSDMKIDYKGKAVLVAKDGTYLGGVNNEKLLVSKISDEKDASYVEQVSKMLTKNKGTAKFNKNSKEYDFYFDSIEGADWKLGISVENRLLAEKPRQLLILFCTVSIVGIIIVSLLIMSFSKRITKVLKHYSQTVHQFSEGNLNNSFEGDVFVRKDELGAIGDSIKVAQSELHNIVSSFQTTASKVGDDSQNLSAFSEELAATSETVAQSASDIAIDIGEQYQKLANTEKTVVDFSKKVNRMTTVIGELKDESQLINDRSMASQEDIKQLVLSSEALDLSVKELIKRAAIVGEYIHKVDNMAVLINNISEQTNLLALNAAIEAARAGEAGKGFSVVAEEIRKLAEQSNRSAGDIQEILQTILEENNLMLGATQSVEQEIVTQSSHISTTLSTFDIILSSVGNVDRKIVTTTDLATTVSSDIEVVNQDVLGIKLLSEKLSETSEEIAASAEEMSASTEEVSSAAIRLSELTVTMNGKLTYFKL</sequence>
<dbReference type="CDD" id="cd12912">
    <property type="entry name" value="PDC2_MCP_like"/>
    <property type="match status" value="1"/>
</dbReference>
<keyword evidence="4" id="KW-0812">Transmembrane</keyword>
<dbReference type="Gene3D" id="3.30.450.20">
    <property type="entry name" value="PAS domain"/>
    <property type="match status" value="2"/>
</dbReference>
<protein>
    <recommendedName>
        <fullName evidence="9">Methyl-accepting chemotaxis protein</fullName>
    </recommendedName>
</protein>
<dbReference type="InterPro" id="IPR004089">
    <property type="entry name" value="MCPsignal_dom"/>
</dbReference>
<comment type="similarity">
    <text evidence="2">Belongs to the methyl-accepting chemotaxis (MCP) protein family.</text>
</comment>
<dbReference type="EMBL" id="NGKB01000012">
    <property type="protein sequence ID" value="RSU11996.1"/>
    <property type="molecule type" value="Genomic_DNA"/>
</dbReference>
<dbReference type="GO" id="GO:0016020">
    <property type="term" value="C:membrane"/>
    <property type="evidence" value="ECO:0007669"/>
    <property type="project" value="InterPro"/>
</dbReference>
<dbReference type="PANTHER" id="PTHR32089">
    <property type="entry name" value="METHYL-ACCEPTING CHEMOTAXIS PROTEIN MCPB"/>
    <property type="match status" value="1"/>
</dbReference>
<dbReference type="OrthoDB" id="9760371at2"/>
<evidence type="ECO:0000259" key="6">
    <source>
        <dbReference type="PROSITE" id="PS50885"/>
    </source>
</evidence>
<evidence type="ECO:0000259" key="5">
    <source>
        <dbReference type="PROSITE" id="PS50111"/>
    </source>
</evidence>
<dbReference type="Pfam" id="PF22673">
    <property type="entry name" value="MCP-like_PDC_1"/>
    <property type="match status" value="1"/>
</dbReference>
<proteinExistence type="inferred from homology"/>
<evidence type="ECO:0000313" key="8">
    <source>
        <dbReference type="Proteomes" id="UP000288028"/>
    </source>
</evidence>
<evidence type="ECO:0000256" key="2">
    <source>
        <dbReference type="ARBA" id="ARBA00029447"/>
    </source>
</evidence>
<feature type="domain" description="Methyl-accepting transducer" evidence="5">
    <location>
        <begin position="402"/>
        <end position="666"/>
    </location>
</feature>
<dbReference type="InterPro" id="IPR003660">
    <property type="entry name" value="HAMP_dom"/>
</dbReference>
<dbReference type="AlphaFoldDB" id="A0A430AVB8"/>
<dbReference type="PROSITE" id="PS50111">
    <property type="entry name" value="CHEMOTAXIS_TRANSDUC_2"/>
    <property type="match status" value="1"/>
</dbReference>
<dbReference type="SUPFAM" id="SSF58104">
    <property type="entry name" value="Methyl-accepting chemotaxis protein (MCP) signaling domain"/>
    <property type="match status" value="1"/>
</dbReference>
<feature type="transmembrane region" description="Helical" evidence="4">
    <location>
        <begin position="15"/>
        <end position="38"/>
    </location>
</feature>
<evidence type="ECO:0000256" key="4">
    <source>
        <dbReference type="SAM" id="Phobius"/>
    </source>
</evidence>
<dbReference type="PANTHER" id="PTHR32089:SF112">
    <property type="entry name" value="LYSOZYME-LIKE PROTEIN-RELATED"/>
    <property type="match status" value="1"/>
</dbReference>
<comment type="caution">
    <text evidence="7">The sequence shown here is derived from an EMBL/GenBank/DDBJ whole genome shotgun (WGS) entry which is preliminary data.</text>
</comment>
<evidence type="ECO:0000313" key="7">
    <source>
        <dbReference type="EMBL" id="RSU11996.1"/>
    </source>
</evidence>
<organism evidence="7 8">
    <name type="scientific">Vagococcus carniphilus</name>
    <dbReference type="NCBI Taxonomy" id="218144"/>
    <lineage>
        <taxon>Bacteria</taxon>
        <taxon>Bacillati</taxon>
        <taxon>Bacillota</taxon>
        <taxon>Bacilli</taxon>
        <taxon>Lactobacillales</taxon>
        <taxon>Enterococcaceae</taxon>
        <taxon>Vagococcus</taxon>
    </lineage>
</organism>